<feature type="binding site" evidence="14">
    <location>
        <position position="424"/>
    </location>
    <ligand>
        <name>Mg(2+)</name>
        <dbReference type="ChEBI" id="CHEBI:18420"/>
    </ligand>
</feature>
<sequence>MVSVLPSMDHSFPSMVDLNKESQLLDHQVKRQRLDPDRDSSLGHRSESGTVSSPASQSDSGCGSPSEPAPGGHDPLNITHVTTPGRQLFSSYQPAVSGAQDTSWLNQTLHHNNNTELVEVKGEPGNSSSSSGGGGVPGEVFSEPLPPYPPTPTDKQPDLSSTHLQQLYSSTMQAYGGQPYMNSTSGFYNTMPNSQYYGTTTDYLLGTGRGLQQSSKGGSSSLGSGSSSLGSSCLGSAAAAAAGSLGSAATLGSTAASYLSPYGSFTGTTGSQACQNPYYGTSYNAASFTGNSQNYSSTQQGLDSAYYSAAAYTAGQAAAAGGYYYGQGYAGMYSSGSGSNSNSVASNGLSSGIPSATPSTPTPTTYQLSLPPGSLEDAPAYPGVDSPSSPLKDTASRARNGRRRGNPSPDPENKVERVYIWDLDETIIIFHSLLTGTYARTFNKDQGNAIQLGYHMEKLIFDLADTHFFFNDLEECDQVHIDDVSSDDNGQDLSNYNFGTDGFSAANSNASLCLGTGVRGGVDWMRKLAFRYRKIKELYNSCRNNAGSLLDPENREKWHRVRQDIETLTDQWLTEAMKCLQLISSRPNCVNVLVTTTQLVPALAKVLLYGLGSVFPIENIYSATKVGKESCFERIASRFGRKPVYVVVGDGRDEETAAKQLDFPFWRIQTHHDFVNLYKALSVCGL</sequence>
<dbReference type="Pfam" id="PF00702">
    <property type="entry name" value="Hydrolase"/>
    <property type="match status" value="1"/>
</dbReference>
<dbReference type="SUPFAM" id="SSF56784">
    <property type="entry name" value="HAD-like"/>
    <property type="match status" value="1"/>
</dbReference>
<comment type="catalytic activity">
    <reaction evidence="12 15">
        <text>O-phospho-L-tyrosyl-[protein] + H2O = L-tyrosyl-[protein] + phosphate</text>
        <dbReference type="Rhea" id="RHEA:10684"/>
        <dbReference type="Rhea" id="RHEA-COMP:10136"/>
        <dbReference type="Rhea" id="RHEA-COMP:20101"/>
        <dbReference type="ChEBI" id="CHEBI:15377"/>
        <dbReference type="ChEBI" id="CHEBI:43474"/>
        <dbReference type="ChEBI" id="CHEBI:46858"/>
        <dbReference type="ChEBI" id="CHEBI:61978"/>
        <dbReference type="EC" id="3.1.3.48"/>
    </reaction>
</comment>
<dbReference type="GO" id="GO:0004725">
    <property type="term" value="F:protein tyrosine phosphatase activity"/>
    <property type="evidence" value="ECO:0007669"/>
    <property type="project" value="UniProtKB-EC"/>
</dbReference>
<evidence type="ECO:0000256" key="12">
    <source>
        <dbReference type="ARBA" id="ARBA00051722"/>
    </source>
</evidence>
<evidence type="ECO:0000256" key="4">
    <source>
        <dbReference type="ARBA" id="ARBA00022723"/>
    </source>
</evidence>
<name>A0AAV2PQQ0_MEGNR</name>
<dbReference type="InterPro" id="IPR038102">
    <property type="entry name" value="EYA_dom_sf"/>
</dbReference>
<feature type="compositionally biased region" description="Polar residues" evidence="16">
    <location>
        <begin position="48"/>
        <end position="63"/>
    </location>
</feature>
<dbReference type="SFLD" id="SFLDS00003">
    <property type="entry name" value="Haloacid_Dehalogenase"/>
    <property type="match status" value="1"/>
</dbReference>
<proteinExistence type="inferred from homology"/>
<evidence type="ECO:0000256" key="7">
    <source>
        <dbReference type="ARBA" id="ARBA00022912"/>
    </source>
</evidence>
<evidence type="ECO:0000256" key="10">
    <source>
        <dbReference type="ARBA" id="ARBA00023163"/>
    </source>
</evidence>
<evidence type="ECO:0000256" key="1">
    <source>
        <dbReference type="ARBA" id="ARBA00004123"/>
    </source>
</evidence>
<feature type="region of interest" description="Disordered" evidence="16">
    <location>
        <begin position="119"/>
        <end position="160"/>
    </location>
</feature>
<feature type="binding site" evidence="14">
    <location>
        <position position="422"/>
    </location>
    <ligand>
        <name>Mg(2+)</name>
        <dbReference type="ChEBI" id="CHEBI:18420"/>
    </ligand>
</feature>
<dbReference type="FunFam" id="3.40.50.12350:FF:000001">
    <property type="entry name" value="Eyes absent homolog"/>
    <property type="match status" value="1"/>
</dbReference>
<evidence type="ECO:0000256" key="15">
    <source>
        <dbReference type="RuleBase" id="RU362036"/>
    </source>
</evidence>
<keyword evidence="18" id="KW-1185">Reference proteome</keyword>
<keyword evidence="8 15" id="KW-0805">Transcription regulation</keyword>
<dbReference type="Proteomes" id="UP001497623">
    <property type="component" value="Unassembled WGS sequence"/>
</dbReference>
<gene>
    <name evidence="17" type="ORF">MNOR_LOCUS3187</name>
</gene>
<keyword evidence="7 15" id="KW-0904">Protein phosphatase</keyword>
<keyword evidence="6 14" id="KW-0460">Magnesium</keyword>
<dbReference type="GO" id="GO:0030154">
    <property type="term" value="P:cell differentiation"/>
    <property type="evidence" value="ECO:0007669"/>
    <property type="project" value="TreeGrafter"/>
</dbReference>
<comment type="similarity">
    <text evidence="2 15">Belongs to the HAD-like hydrolase superfamily. EYA family.</text>
</comment>
<evidence type="ECO:0000256" key="8">
    <source>
        <dbReference type="ARBA" id="ARBA00023015"/>
    </source>
</evidence>
<feature type="compositionally biased region" description="Basic and acidic residues" evidence="16">
    <location>
        <begin position="31"/>
        <end position="47"/>
    </location>
</feature>
<feature type="region of interest" description="Disordered" evidence="16">
    <location>
        <begin position="31"/>
        <end position="81"/>
    </location>
</feature>
<dbReference type="GO" id="GO:0005634">
    <property type="term" value="C:nucleus"/>
    <property type="evidence" value="ECO:0007669"/>
    <property type="project" value="UniProtKB-SubCell"/>
</dbReference>
<feature type="active site" description="Proton donor" evidence="13">
    <location>
        <position position="424"/>
    </location>
</feature>
<evidence type="ECO:0000256" key="2">
    <source>
        <dbReference type="ARBA" id="ARBA00010501"/>
    </source>
</evidence>
<organism evidence="17 18">
    <name type="scientific">Meganyctiphanes norvegica</name>
    <name type="common">Northern krill</name>
    <name type="synonym">Thysanopoda norvegica</name>
    <dbReference type="NCBI Taxonomy" id="48144"/>
    <lineage>
        <taxon>Eukaryota</taxon>
        <taxon>Metazoa</taxon>
        <taxon>Ecdysozoa</taxon>
        <taxon>Arthropoda</taxon>
        <taxon>Crustacea</taxon>
        <taxon>Multicrustacea</taxon>
        <taxon>Malacostraca</taxon>
        <taxon>Eumalacostraca</taxon>
        <taxon>Eucarida</taxon>
        <taxon>Euphausiacea</taxon>
        <taxon>Euphausiidae</taxon>
        <taxon>Meganyctiphanes</taxon>
    </lineage>
</organism>
<dbReference type="AlphaFoldDB" id="A0AAV2PQQ0"/>
<dbReference type="InterPro" id="IPR028472">
    <property type="entry name" value="EYA"/>
</dbReference>
<dbReference type="EC" id="3.1.3.48" evidence="15"/>
<feature type="compositionally biased region" description="Low complexity" evidence="16">
    <location>
        <begin position="341"/>
        <end position="372"/>
    </location>
</feature>
<keyword evidence="11" id="KW-0539">Nucleus</keyword>
<feature type="binding site" evidence="14">
    <location>
        <position position="650"/>
    </location>
    <ligand>
        <name>Mg(2+)</name>
        <dbReference type="ChEBI" id="CHEBI:18420"/>
    </ligand>
</feature>
<dbReference type="InterPro" id="IPR042577">
    <property type="entry name" value="EYA_dom_metazoan"/>
</dbReference>
<keyword evidence="5 15" id="KW-0378">Hydrolase</keyword>
<evidence type="ECO:0000313" key="17">
    <source>
        <dbReference type="EMBL" id="CAL4063224.1"/>
    </source>
</evidence>
<keyword evidence="9" id="KW-0010">Activator</keyword>
<keyword evidence="3" id="KW-0217">Developmental protein</keyword>
<keyword evidence="10" id="KW-0804">Transcription</keyword>
<feature type="active site" description="Nucleophile" evidence="13">
    <location>
        <position position="422"/>
    </location>
</feature>
<dbReference type="GO" id="GO:0046872">
    <property type="term" value="F:metal ion binding"/>
    <property type="evidence" value="ECO:0007669"/>
    <property type="project" value="UniProtKB-KW"/>
</dbReference>
<comment type="subcellular location">
    <subcellularLocation>
        <location evidence="1">Nucleus</location>
    </subcellularLocation>
</comment>
<dbReference type="GO" id="GO:0045739">
    <property type="term" value="P:positive regulation of DNA repair"/>
    <property type="evidence" value="ECO:0007669"/>
    <property type="project" value="TreeGrafter"/>
</dbReference>
<evidence type="ECO:0000256" key="3">
    <source>
        <dbReference type="ARBA" id="ARBA00022473"/>
    </source>
</evidence>
<dbReference type="Gene3D" id="3.40.50.12350">
    <property type="match status" value="1"/>
</dbReference>
<evidence type="ECO:0000256" key="14">
    <source>
        <dbReference type="PIRSR" id="PIRSR628472-2"/>
    </source>
</evidence>
<dbReference type="InterPro" id="IPR006545">
    <property type="entry name" value="EYA_dom"/>
</dbReference>
<feature type="region of interest" description="Disordered" evidence="16">
    <location>
        <begin position="341"/>
        <end position="413"/>
    </location>
</feature>
<evidence type="ECO:0000256" key="16">
    <source>
        <dbReference type="SAM" id="MobiDB-lite"/>
    </source>
</evidence>
<evidence type="ECO:0000256" key="11">
    <source>
        <dbReference type="ARBA" id="ARBA00023242"/>
    </source>
</evidence>
<dbReference type="GO" id="GO:2001240">
    <property type="term" value="P:negative regulation of extrinsic apoptotic signaling pathway in absence of ligand"/>
    <property type="evidence" value="ECO:0007669"/>
    <property type="project" value="TreeGrafter"/>
</dbReference>
<comment type="caution">
    <text evidence="17">The sequence shown here is derived from an EMBL/GenBank/DDBJ whole genome shotgun (WGS) entry which is preliminary data.</text>
</comment>
<evidence type="ECO:0000256" key="6">
    <source>
        <dbReference type="ARBA" id="ARBA00022842"/>
    </source>
</evidence>
<dbReference type="CDD" id="cd02601">
    <property type="entry name" value="HAD_Eya"/>
    <property type="match status" value="1"/>
</dbReference>
<dbReference type="PANTHER" id="PTHR10190">
    <property type="entry name" value="EYES ABSENT"/>
    <property type="match status" value="1"/>
</dbReference>
<dbReference type="EMBL" id="CAXKWB010001057">
    <property type="protein sequence ID" value="CAL4063224.1"/>
    <property type="molecule type" value="Genomic_DNA"/>
</dbReference>
<dbReference type="PANTHER" id="PTHR10190:SF16">
    <property type="entry name" value="DEVELOPMENTAL PROTEIN EYES ABSENT"/>
    <property type="match status" value="1"/>
</dbReference>
<evidence type="ECO:0000256" key="5">
    <source>
        <dbReference type="ARBA" id="ARBA00022801"/>
    </source>
</evidence>
<dbReference type="NCBIfam" id="TIGR01658">
    <property type="entry name" value="EYA-cons_domain"/>
    <property type="match status" value="1"/>
</dbReference>
<dbReference type="InterPro" id="IPR036412">
    <property type="entry name" value="HAD-like_sf"/>
</dbReference>
<evidence type="ECO:0000256" key="13">
    <source>
        <dbReference type="PIRSR" id="PIRSR628472-1"/>
    </source>
</evidence>
<reference evidence="17 18" key="1">
    <citation type="submission" date="2024-05" db="EMBL/GenBank/DDBJ databases">
        <authorList>
            <person name="Wallberg A."/>
        </authorList>
    </citation>
    <scope>NUCLEOTIDE SEQUENCE [LARGE SCALE GENOMIC DNA]</scope>
</reference>
<comment type="cofactor">
    <cofactor evidence="14 15">
        <name>Mg(2+)</name>
        <dbReference type="ChEBI" id="CHEBI:18420"/>
    </cofactor>
    <text evidence="14 15">Binds 1 Mg(2+) ion per subunit.</text>
</comment>
<evidence type="ECO:0000313" key="18">
    <source>
        <dbReference type="Proteomes" id="UP001497623"/>
    </source>
</evidence>
<dbReference type="SFLD" id="SFLDG01129">
    <property type="entry name" value="C1.5:_HAD__Beta-PGM__Phosphata"/>
    <property type="match status" value="1"/>
</dbReference>
<keyword evidence="4 14" id="KW-0479">Metal-binding</keyword>
<accession>A0AAV2PQQ0</accession>
<evidence type="ECO:0000256" key="9">
    <source>
        <dbReference type="ARBA" id="ARBA00023159"/>
    </source>
</evidence>
<protein>
    <recommendedName>
        <fullName evidence="15">Eyes absent homolog</fullName>
        <ecNumber evidence="15">3.1.3.48</ecNumber>
    </recommendedName>
</protein>